<dbReference type="Proteomes" id="UP000186922">
    <property type="component" value="Unassembled WGS sequence"/>
</dbReference>
<dbReference type="EMBL" id="BDGG01000010">
    <property type="protein sequence ID" value="GAV03785.1"/>
    <property type="molecule type" value="Genomic_DNA"/>
</dbReference>
<comment type="caution">
    <text evidence="1">The sequence shown here is derived from an EMBL/GenBank/DDBJ whole genome shotgun (WGS) entry which is preliminary data.</text>
</comment>
<name>A0A1D1VQD8_RAMVA</name>
<evidence type="ECO:0000313" key="1">
    <source>
        <dbReference type="EMBL" id="GAV03785.1"/>
    </source>
</evidence>
<organism evidence="1 2">
    <name type="scientific">Ramazzottius varieornatus</name>
    <name type="common">Water bear</name>
    <name type="synonym">Tardigrade</name>
    <dbReference type="NCBI Taxonomy" id="947166"/>
    <lineage>
        <taxon>Eukaryota</taxon>
        <taxon>Metazoa</taxon>
        <taxon>Ecdysozoa</taxon>
        <taxon>Tardigrada</taxon>
        <taxon>Eutardigrada</taxon>
        <taxon>Parachela</taxon>
        <taxon>Hypsibioidea</taxon>
        <taxon>Ramazzottiidae</taxon>
        <taxon>Ramazzottius</taxon>
    </lineage>
</organism>
<keyword evidence="2" id="KW-1185">Reference proteome</keyword>
<evidence type="ECO:0000313" key="2">
    <source>
        <dbReference type="Proteomes" id="UP000186922"/>
    </source>
</evidence>
<proteinExistence type="predicted"/>
<accession>A0A1D1VQD8</accession>
<gene>
    <name evidence="1" type="primary">RvY_14165-1</name>
    <name evidence="1" type="synonym">RvY_14165.1</name>
    <name evidence="1" type="ORF">RvY_14165</name>
</gene>
<sequence>MWTNVQLSAWDVLYMHTPSRFLDTNWPSRPLRLVLSNCWLTGVDWFRSLPDMLIKSLLIIHITEMEPVNIGHMDRGYCQPGFAYVGARYWYVEDEAEALSAELSRLGRKYIKPMTDKERRVLRSTLDYYWAKERLGFLQEFPSAVRDIIRTHEPELSALGLDTLFVLSRDYPKVLKLKPLTERLLEALTQDCNYV</sequence>
<dbReference type="AlphaFoldDB" id="A0A1D1VQD8"/>
<protein>
    <submittedName>
        <fullName evidence="1">Uncharacterized protein</fullName>
    </submittedName>
</protein>
<reference evidence="1 2" key="1">
    <citation type="journal article" date="2016" name="Nat. Commun.">
        <title>Extremotolerant tardigrade genome and improved radiotolerance of human cultured cells by tardigrade-unique protein.</title>
        <authorList>
            <person name="Hashimoto T."/>
            <person name="Horikawa D.D."/>
            <person name="Saito Y."/>
            <person name="Kuwahara H."/>
            <person name="Kozuka-Hata H."/>
            <person name="Shin-I T."/>
            <person name="Minakuchi Y."/>
            <person name="Ohishi K."/>
            <person name="Motoyama A."/>
            <person name="Aizu T."/>
            <person name="Enomoto A."/>
            <person name="Kondo K."/>
            <person name="Tanaka S."/>
            <person name="Hara Y."/>
            <person name="Koshikawa S."/>
            <person name="Sagara H."/>
            <person name="Miura T."/>
            <person name="Yokobori S."/>
            <person name="Miyagawa K."/>
            <person name="Suzuki Y."/>
            <person name="Kubo T."/>
            <person name="Oyama M."/>
            <person name="Kohara Y."/>
            <person name="Fujiyama A."/>
            <person name="Arakawa K."/>
            <person name="Katayama T."/>
            <person name="Toyoda A."/>
            <person name="Kunieda T."/>
        </authorList>
    </citation>
    <scope>NUCLEOTIDE SEQUENCE [LARGE SCALE GENOMIC DNA]</scope>
    <source>
        <strain evidence="1 2">YOKOZUNA-1</strain>
    </source>
</reference>